<reference evidence="2 3" key="1">
    <citation type="submission" date="2021-01" db="EMBL/GenBank/DDBJ databases">
        <title>Whole genome shotgun sequence of Actinoplanes humidus NBRC 14915.</title>
        <authorList>
            <person name="Komaki H."/>
            <person name="Tamura T."/>
        </authorList>
    </citation>
    <scope>NUCLEOTIDE SEQUENCE [LARGE SCALE GENOMIC DNA]</scope>
    <source>
        <strain evidence="2 3">NBRC 14915</strain>
    </source>
</reference>
<proteinExistence type="predicted"/>
<comment type="caution">
    <text evidence="2">The sequence shown here is derived from an EMBL/GenBank/DDBJ whole genome shotgun (WGS) entry which is preliminary data.</text>
</comment>
<accession>A0ABQ4A297</accession>
<dbReference type="Pfam" id="PF11716">
    <property type="entry name" value="MDMPI_N"/>
    <property type="match status" value="1"/>
</dbReference>
<organism evidence="2 3">
    <name type="scientific">Winogradskya humida</name>
    <dbReference type="NCBI Taxonomy" id="113566"/>
    <lineage>
        <taxon>Bacteria</taxon>
        <taxon>Bacillati</taxon>
        <taxon>Actinomycetota</taxon>
        <taxon>Actinomycetes</taxon>
        <taxon>Micromonosporales</taxon>
        <taxon>Micromonosporaceae</taxon>
        <taxon>Winogradskya</taxon>
    </lineage>
</organism>
<evidence type="ECO:0000259" key="1">
    <source>
        <dbReference type="Pfam" id="PF11716"/>
    </source>
</evidence>
<dbReference type="EMBL" id="BOMN01000115">
    <property type="protein sequence ID" value="GIE24985.1"/>
    <property type="molecule type" value="Genomic_DNA"/>
</dbReference>
<feature type="domain" description="Mycothiol-dependent maleylpyruvate isomerase metal-binding" evidence="1">
    <location>
        <begin position="7"/>
        <end position="129"/>
    </location>
</feature>
<evidence type="ECO:0000313" key="2">
    <source>
        <dbReference type="EMBL" id="GIE24985.1"/>
    </source>
</evidence>
<dbReference type="RefSeq" id="WP_203841963.1">
    <property type="nucleotide sequence ID" value="NZ_BAAATV010000015.1"/>
</dbReference>
<dbReference type="SUPFAM" id="SSF109854">
    <property type="entry name" value="DinB/YfiT-like putative metalloenzymes"/>
    <property type="match status" value="1"/>
</dbReference>
<sequence>MGSQDVDQAMAAMMRALTPHLIRDWNVPAGRLEWSCWQTAAHVAHDLMAYAGQLTARPANAYLPFDLTVRQGTPPRDVLEVVAASGGLLSSAVRTADPQARGWHWGPTDPAGFAALGVNEILMHTHDIAEGLEVTWQPPSALCAAVLQRLFPDAPAGNPVEVLLWCTGRAPLNDRPRRTTWILKAAVD</sequence>
<protein>
    <recommendedName>
        <fullName evidence="1">Mycothiol-dependent maleylpyruvate isomerase metal-binding domain-containing protein</fullName>
    </recommendedName>
</protein>
<evidence type="ECO:0000313" key="3">
    <source>
        <dbReference type="Proteomes" id="UP000603200"/>
    </source>
</evidence>
<keyword evidence="3" id="KW-1185">Reference proteome</keyword>
<gene>
    <name evidence="2" type="ORF">Ahu01nite_080870</name>
</gene>
<dbReference type="InterPro" id="IPR034660">
    <property type="entry name" value="DinB/YfiT-like"/>
</dbReference>
<name>A0ABQ4A297_9ACTN</name>
<dbReference type="InterPro" id="IPR024344">
    <property type="entry name" value="MDMPI_metal-binding"/>
</dbReference>
<dbReference type="Proteomes" id="UP000603200">
    <property type="component" value="Unassembled WGS sequence"/>
</dbReference>